<sequence length="252" mass="27611">MKYAIITGSSKGLGASTAKQLLKAGVHVVGIARETNDSLLQVAKETGATYQHFNCNLSDTNQLDRTFEKINDQVFKKDTELVYLINNAATVKPIDIATRLTSEAVQAHMQLNLIAPILTTSLVLKRAKHCGIKTVITNVSSGAAGRSTYGWSLYGSSKAGLNRYTETVALEQAELKTGHQVILFDPSIMDTNMQGDIRSTSPEAFQDVEQFKQYKADNKLSNTTDVANVLVKILLDDTAIINGKYYSIKDYL</sequence>
<proteinExistence type="inferred from homology"/>
<dbReference type="InterPro" id="IPR020904">
    <property type="entry name" value="Sc_DH/Rdtase_CS"/>
</dbReference>
<evidence type="ECO:0000256" key="4">
    <source>
        <dbReference type="ARBA" id="ARBA00022857"/>
    </source>
</evidence>
<reference evidence="7" key="1">
    <citation type="journal article" date="2019" name="Int. J. Syst. Evol. Microbiol.">
        <title>The Global Catalogue of Microorganisms (GCM) 10K type strain sequencing project: providing services to taxonomists for standard genome sequencing and annotation.</title>
        <authorList>
            <consortium name="The Broad Institute Genomics Platform"/>
            <consortium name="The Broad Institute Genome Sequencing Center for Infectious Disease"/>
            <person name="Wu L."/>
            <person name="Ma J."/>
        </authorList>
    </citation>
    <scope>NUCLEOTIDE SEQUENCE [LARGE SCALE GENOMIC DNA]</scope>
    <source>
        <strain evidence="7">JCM 17250</strain>
    </source>
</reference>
<evidence type="ECO:0000256" key="1">
    <source>
        <dbReference type="ARBA" id="ARBA00004496"/>
    </source>
</evidence>
<dbReference type="InterPro" id="IPR051721">
    <property type="entry name" value="Biopterin_syn/organic_redct"/>
</dbReference>
<gene>
    <name evidence="6" type="ORF">GCM10022410_20790</name>
</gene>
<comment type="similarity">
    <text evidence="2">Belongs to the short-chain dehydrogenases/reductases (SDR) family.</text>
</comment>
<evidence type="ECO:0000256" key="5">
    <source>
        <dbReference type="ARBA" id="ARBA00023002"/>
    </source>
</evidence>
<evidence type="ECO:0000256" key="3">
    <source>
        <dbReference type="ARBA" id="ARBA00022490"/>
    </source>
</evidence>
<dbReference type="PANTHER" id="PTHR44085:SF2">
    <property type="entry name" value="SEPIAPTERIN REDUCTASE"/>
    <property type="match status" value="1"/>
</dbReference>
<dbReference type="RefSeq" id="WP_344912923.1">
    <property type="nucleotide sequence ID" value="NZ_BAABDL010000117.1"/>
</dbReference>
<keyword evidence="3" id="KW-0963">Cytoplasm</keyword>
<dbReference type="PRINTS" id="PR00081">
    <property type="entry name" value="GDHRDH"/>
</dbReference>
<dbReference type="Proteomes" id="UP001501734">
    <property type="component" value="Unassembled WGS sequence"/>
</dbReference>
<dbReference type="PROSITE" id="PS00061">
    <property type="entry name" value="ADH_SHORT"/>
    <property type="match status" value="1"/>
</dbReference>
<accession>A0ABP7VW25</accession>
<comment type="caution">
    <text evidence="6">The sequence shown here is derived from an EMBL/GenBank/DDBJ whole genome shotgun (WGS) entry which is preliminary data.</text>
</comment>
<organism evidence="6 7">
    <name type="scientific">Amphibacillus indicireducens</name>
    <dbReference type="NCBI Taxonomy" id="1076330"/>
    <lineage>
        <taxon>Bacteria</taxon>
        <taxon>Bacillati</taxon>
        <taxon>Bacillota</taxon>
        <taxon>Bacilli</taxon>
        <taxon>Bacillales</taxon>
        <taxon>Bacillaceae</taxon>
        <taxon>Amphibacillus</taxon>
    </lineage>
</organism>
<dbReference type="Gene3D" id="3.40.50.720">
    <property type="entry name" value="NAD(P)-binding Rossmann-like Domain"/>
    <property type="match status" value="1"/>
</dbReference>
<dbReference type="NCBIfam" id="NF005381">
    <property type="entry name" value="PRK06924.1"/>
    <property type="match status" value="1"/>
</dbReference>
<keyword evidence="5" id="KW-0560">Oxidoreductase</keyword>
<keyword evidence="4" id="KW-0521">NADP</keyword>
<dbReference type="PANTHER" id="PTHR44085">
    <property type="entry name" value="SEPIAPTERIN REDUCTASE"/>
    <property type="match status" value="1"/>
</dbReference>
<dbReference type="EMBL" id="BAABDL010000117">
    <property type="protein sequence ID" value="GAA4075713.1"/>
    <property type="molecule type" value="Genomic_DNA"/>
</dbReference>
<evidence type="ECO:0000313" key="7">
    <source>
        <dbReference type="Proteomes" id="UP001501734"/>
    </source>
</evidence>
<dbReference type="InterPro" id="IPR036291">
    <property type="entry name" value="NAD(P)-bd_dom_sf"/>
</dbReference>
<dbReference type="InterPro" id="IPR002347">
    <property type="entry name" value="SDR_fam"/>
</dbReference>
<evidence type="ECO:0000313" key="6">
    <source>
        <dbReference type="EMBL" id="GAA4075713.1"/>
    </source>
</evidence>
<comment type="subcellular location">
    <subcellularLocation>
        <location evidence="1">Cytoplasm</location>
    </subcellularLocation>
</comment>
<protein>
    <submittedName>
        <fullName evidence="6">(S)-benzoin forming benzil reductase</fullName>
    </submittedName>
</protein>
<dbReference type="SUPFAM" id="SSF51735">
    <property type="entry name" value="NAD(P)-binding Rossmann-fold domains"/>
    <property type="match status" value="1"/>
</dbReference>
<evidence type="ECO:0000256" key="2">
    <source>
        <dbReference type="ARBA" id="ARBA00006484"/>
    </source>
</evidence>
<name>A0ABP7VW25_9BACI</name>
<dbReference type="Pfam" id="PF00106">
    <property type="entry name" value="adh_short"/>
    <property type="match status" value="1"/>
</dbReference>
<keyword evidence="7" id="KW-1185">Reference proteome</keyword>